<sequence>MRLNAATAPPLAYDREATSIGVLHIGPGAFHRAHQADYFDRLLAHDPRWAISAVSLRSGDLKRALDPQDGLYTLATLDEQTAFRVIGAHRERLVAPDPVRLAAPELKLVTLTITEKGYCLKPDGTLDLGHPDLPASAIRWLVEGLRRRREAGFEPLAVLSCDNLPDNGHRLRAAVIALAASRDPDLAAWIAGEVVFPCSMVDSITPATDQALKARVLEATGLEDAWPIQREAFTQWVVEDILPSGGPDLASVGVTLTPDVAAFEQAKLRLLNGAHSSLAYLGLLRGHETVAEAMADPDLAGFIETLMRQDIAPTLPGDQGPYIDAILKRFRNRAIRHRLSQIAWDGSQKLPIRLLATAHDALLAGRPVERLCRPLAGWMRFIERQARAGVAIVDPLAETLATVGRAGGVARFLELPVFPPALAIALKAPVEAAYDRLT</sequence>
<dbReference type="SUPFAM" id="SSF48179">
    <property type="entry name" value="6-phosphogluconate dehydrogenase C-terminal domain-like"/>
    <property type="match status" value="1"/>
</dbReference>
<organism evidence="4 5">
    <name type="scientific">Caulobacter ginsengisoli</name>
    <dbReference type="NCBI Taxonomy" id="400775"/>
    <lineage>
        <taxon>Bacteria</taxon>
        <taxon>Pseudomonadati</taxon>
        <taxon>Pseudomonadota</taxon>
        <taxon>Alphaproteobacteria</taxon>
        <taxon>Caulobacterales</taxon>
        <taxon>Caulobacteraceae</taxon>
        <taxon>Caulobacter</taxon>
    </lineage>
</organism>
<dbReference type="Proteomes" id="UP001228905">
    <property type="component" value="Unassembled WGS sequence"/>
</dbReference>
<gene>
    <name evidence="4" type="ORF">QO010_000078</name>
</gene>
<reference evidence="4 5" key="1">
    <citation type="submission" date="2023-07" db="EMBL/GenBank/DDBJ databases">
        <title>Genomic Encyclopedia of Type Strains, Phase IV (KMG-IV): sequencing the most valuable type-strain genomes for metagenomic binning, comparative biology and taxonomic classification.</title>
        <authorList>
            <person name="Goeker M."/>
        </authorList>
    </citation>
    <scope>NUCLEOTIDE SEQUENCE [LARGE SCALE GENOMIC DNA]</scope>
    <source>
        <strain evidence="4 5">DSM 18695</strain>
    </source>
</reference>
<evidence type="ECO:0000259" key="3">
    <source>
        <dbReference type="Pfam" id="PF08125"/>
    </source>
</evidence>
<dbReference type="EC" id="1.1.1.57" evidence="4"/>
<keyword evidence="1 4" id="KW-0560">Oxidoreductase</keyword>
<dbReference type="Pfam" id="PF08125">
    <property type="entry name" value="Mannitol_dh_C"/>
    <property type="match status" value="1"/>
</dbReference>
<accession>A0ABU0ILP8</accession>
<dbReference type="InterPro" id="IPR036291">
    <property type="entry name" value="NAD(P)-bd_dom_sf"/>
</dbReference>
<dbReference type="GO" id="GO:0008866">
    <property type="term" value="F:fructuronate reductase activity"/>
    <property type="evidence" value="ECO:0007669"/>
    <property type="project" value="UniProtKB-EC"/>
</dbReference>
<evidence type="ECO:0000259" key="2">
    <source>
        <dbReference type="Pfam" id="PF01232"/>
    </source>
</evidence>
<dbReference type="SUPFAM" id="SSF51735">
    <property type="entry name" value="NAD(P)-binding Rossmann-fold domains"/>
    <property type="match status" value="1"/>
</dbReference>
<evidence type="ECO:0000313" key="5">
    <source>
        <dbReference type="Proteomes" id="UP001228905"/>
    </source>
</evidence>
<dbReference type="PRINTS" id="PR00084">
    <property type="entry name" value="MTLDHDRGNASE"/>
</dbReference>
<dbReference type="EMBL" id="JAUSVS010000001">
    <property type="protein sequence ID" value="MDQ0462330.1"/>
    <property type="molecule type" value="Genomic_DNA"/>
</dbReference>
<dbReference type="Gene3D" id="1.10.1040.10">
    <property type="entry name" value="N-(1-d-carboxylethyl)-l-norvaline Dehydrogenase, domain 2"/>
    <property type="match status" value="1"/>
</dbReference>
<name>A0ABU0ILP8_9CAUL</name>
<evidence type="ECO:0000313" key="4">
    <source>
        <dbReference type="EMBL" id="MDQ0462330.1"/>
    </source>
</evidence>
<comment type="caution">
    <text evidence="4">The sequence shown here is derived from an EMBL/GenBank/DDBJ whole genome shotgun (WGS) entry which is preliminary data.</text>
</comment>
<protein>
    <submittedName>
        <fullName evidence="4">Fructuronate reductase</fullName>
        <ecNumber evidence="4">1.1.1.57</ecNumber>
    </submittedName>
</protein>
<proteinExistence type="predicted"/>
<dbReference type="InterPro" id="IPR013131">
    <property type="entry name" value="Mannitol_DH_N"/>
</dbReference>
<dbReference type="PANTHER" id="PTHR43362:SF1">
    <property type="entry name" value="MANNITOL DEHYDROGENASE 2-RELATED"/>
    <property type="match status" value="1"/>
</dbReference>
<feature type="domain" description="Mannitol dehydrogenase C-terminal" evidence="3">
    <location>
        <begin position="259"/>
        <end position="402"/>
    </location>
</feature>
<dbReference type="InterPro" id="IPR050988">
    <property type="entry name" value="Mannitol_DH/Oxidoreductase"/>
</dbReference>
<evidence type="ECO:0000256" key="1">
    <source>
        <dbReference type="ARBA" id="ARBA00023002"/>
    </source>
</evidence>
<feature type="domain" description="Mannitol dehydrogenase N-terminal" evidence="2">
    <location>
        <begin position="21"/>
        <end position="241"/>
    </location>
</feature>
<dbReference type="InterPro" id="IPR013118">
    <property type="entry name" value="Mannitol_DH_C"/>
</dbReference>
<dbReference type="InterPro" id="IPR013328">
    <property type="entry name" value="6PGD_dom2"/>
</dbReference>
<dbReference type="PANTHER" id="PTHR43362">
    <property type="entry name" value="MANNITOL DEHYDROGENASE DSF1-RELATED"/>
    <property type="match status" value="1"/>
</dbReference>
<dbReference type="Gene3D" id="3.40.50.720">
    <property type="entry name" value="NAD(P)-binding Rossmann-like Domain"/>
    <property type="match status" value="1"/>
</dbReference>
<dbReference type="InterPro" id="IPR000669">
    <property type="entry name" value="Mannitol_DH"/>
</dbReference>
<dbReference type="RefSeq" id="WP_307344549.1">
    <property type="nucleotide sequence ID" value="NZ_JAUSVS010000001.1"/>
</dbReference>
<keyword evidence="5" id="KW-1185">Reference proteome</keyword>
<dbReference type="InterPro" id="IPR008927">
    <property type="entry name" value="6-PGluconate_DH-like_C_sf"/>
</dbReference>
<dbReference type="Pfam" id="PF01232">
    <property type="entry name" value="Mannitol_dh"/>
    <property type="match status" value="1"/>
</dbReference>